<proteinExistence type="inferred from homology"/>
<dbReference type="OrthoDB" id="446635at2759"/>
<dbReference type="KEGG" id="dfa:DFA_01101"/>
<dbReference type="Pfam" id="PF09745">
    <property type="entry name" value="NSRP1_N"/>
    <property type="match status" value="1"/>
</dbReference>
<dbReference type="GO" id="GO:0000381">
    <property type="term" value="P:regulation of alternative mRNA splicing, via spliceosome"/>
    <property type="evidence" value="ECO:0007669"/>
    <property type="project" value="InterPro"/>
</dbReference>
<keyword evidence="2" id="KW-0175">Coiled coil</keyword>
<dbReference type="PANTHER" id="PTHR31938">
    <property type="entry name" value="NUCLEAR SPECKLE SPLICING REGULATORY PROTEIN 1"/>
    <property type="match status" value="1"/>
</dbReference>
<dbReference type="RefSeq" id="XP_004359076.1">
    <property type="nucleotide sequence ID" value="XM_004359019.1"/>
</dbReference>
<evidence type="ECO:0000256" key="3">
    <source>
        <dbReference type="SAM" id="MobiDB-lite"/>
    </source>
</evidence>
<sequence length="339" mass="39682">MSSDGKKYGLQVPSSRLKNAFKDEDEDLEKEEDTGPVDYYKQTNIKRNENTKAQKMQDDALLEDPTAFDYDAVYDSMKSDRKKSAMSRQQQTGDARPKYIHNLLAQAEKKKLEFERTKERTIQKEYEADAEKYKDKDVYITAGYKKKLEERRKREELERLQDEKDSASATGDIGSFHRNLFNTSYGKVQSDGKDTNNQENNNNQQQQPLSSSNAKDDQQSSINDSIKENRGGLIVKKKRDDQYSSSSSYQQRGGGGGSRNNYNNYNNNNNNRGGGYNRNNNNNYKREEDEKSKEELNKKKQQQQQQQDRYQRRNDEKSIEQARIRYLERKLEREKKSIK</sequence>
<evidence type="ECO:0000313" key="6">
    <source>
        <dbReference type="Proteomes" id="UP000007797"/>
    </source>
</evidence>
<feature type="compositionally biased region" description="Low complexity" evidence="3">
    <location>
        <begin position="259"/>
        <end position="283"/>
    </location>
</feature>
<feature type="compositionally biased region" description="Basic and acidic residues" evidence="3">
    <location>
        <begin position="146"/>
        <end position="166"/>
    </location>
</feature>
<dbReference type="OMA" id="EMQRWDA"/>
<dbReference type="Proteomes" id="UP000007797">
    <property type="component" value="Unassembled WGS sequence"/>
</dbReference>
<evidence type="ECO:0000313" key="5">
    <source>
        <dbReference type="EMBL" id="EGG21226.1"/>
    </source>
</evidence>
<dbReference type="STRING" id="1054147.F4PQW1"/>
<feature type="compositionally biased region" description="Acidic residues" evidence="3">
    <location>
        <begin position="23"/>
        <end position="35"/>
    </location>
</feature>
<evidence type="ECO:0000259" key="4">
    <source>
        <dbReference type="Pfam" id="PF09745"/>
    </source>
</evidence>
<evidence type="ECO:0000256" key="2">
    <source>
        <dbReference type="ARBA" id="ARBA00023054"/>
    </source>
</evidence>
<accession>F4PQW1</accession>
<dbReference type="InterPro" id="IPR018612">
    <property type="entry name" value="NSRP1_N"/>
</dbReference>
<dbReference type="GeneID" id="14874225"/>
<feature type="compositionally biased region" description="Low complexity" evidence="3">
    <location>
        <begin position="197"/>
        <end position="207"/>
    </location>
</feature>
<feature type="region of interest" description="Disordered" evidence="3">
    <location>
        <begin position="144"/>
        <end position="319"/>
    </location>
</feature>
<comment type="similarity">
    <text evidence="1">Belongs to the NSRP1 family.</text>
</comment>
<feature type="region of interest" description="Disordered" evidence="3">
    <location>
        <begin position="1"/>
        <end position="36"/>
    </location>
</feature>
<feature type="compositionally biased region" description="Basic and acidic residues" evidence="3">
    <location>
        <begin position="284"/>
        <end position="298"/>
    </location>
</feature>
<reference evidence="6" key="1">
    <citation type="journal article" date="2011" name="Genome Res.">
        <title>Phylogeny-wide analysis of social amoeba genomes highlights ancient origins for complex intercellular communication.</title>
        <authorList>
            <person name="Heidel A.J."/>
            <person name="Lawal H.M."/>
            <person name="Felder M."/>
            <person name="Schilde C."/>
            <person name="Helps N.R."/>
            <person name="Tunggal B."/>
            <person name="Rivero F."/>
            <person name="John U."/>
            <person name="Schleicher M."/>
            <person name="Eichinger L."/>
            <person name="Platzer M."/>
            <person name="Noegel A.A."/>
            <person name="Schaap P."/>
            <person name="Gloeckner G."/>
        </authorList>
    </citation>
    <scope>NUCLEOTIDE SEQUENCE [LARGE SCALE GENOMIC DNA]</scope>
    <source>
        <strain evidence="6">SH3</strain>
    </source>
</reference>
<keyword evidence="6" id="KW-1185">Reference proteome</keyword>
<feature type="domain" description="Nuclear speckle splicing regulatory protein 1 N-terminal" evidence="4">
    <location>
        <begin position="54"/>
        <end position="168"/>
    </location>
</feature>
<feature type="compositionally biased region" description="Polar residues" evidence="3">
    <location>
        <begin position="208"/>
        <end position="224"/>
    </location>
</feature>
<feature type="compositionally biased region" description="Basic and acidic residues" evidence="3">
    <location>
        <begin position="309"/>
        <end position="319"/>
    </location>
</feature>
<protein>
    <recommendedName>
        <fullName evidence="4">Nuclear speckle splicing regulatory protein 1 N-terminal domain-containing protein</fullName>
    </recommendedName>
</protein>
<dbReference type="EMBL" id="GL883010">
    <property type="protein sequence ID" value="EGG21226.1"/>
    <property type="molecule type" value="Genomic_DNA"/>
</dbReference>
<organism evidence="5 6">
    <name type="scientific">Cavenderia fasciculata</name>
    <name type="common">Slime mold</name>
    <name type="synonym">Dictyostelium fasciculatum</name>
    <dbReference type="NCBI Taxonomy" id="261658"/>
    <lineage>
        <taxon>Eukaryota</taxon>
        <taxon>Amoebozoa</taxon>
        <taxon>Evosea</taxon>
        <taxon>Eumycetozoa</taxon>
        <taxon>Dictyostelia</taxon>
        <taxon>Acytosteliales</taxon>
        <taxon>Cavenderiaceae</taxon>
        <taxon>Cavenderia</taxon>
    </lineage>
</organism>
<feature type="region of interest" description="Disordered" evidence="3">
    <location>
        <begin position="79"/>
        <end position="98"/>
    </location>
</feature>
<name>F4PQW1_CACFS</name>
<gene>
    <name evidence="5" type="ORF">DFA_01101</name>
</gene>
<evidence type="ECO:0000256" key="1">
    <source>
        <dbReference type="ARBA" id="ARBA00010126"/>
    </source>
</evidence>
<dbReference type="InterPro" id="IPR042816">
    <property type="entry name" value="Nsrp1"/>
</dbReference>
<dbReference type="AlphaFoldDB" id="F4PQW1"/>
<dbReference type="PANTHER" id="PTHR31938:SF4">
    <property type="entry name" value="NUCLEAR SPECKLE SPLICING REGULATORY PROTEIN 1"/>
    <property type="match status" value="1"/>
</dbReference>